<gene>
    <name evidence="5" type="ORF">CSTERTH_08960</name>
</gene>
<evidence type="ECO:0000313" key="5">
    <source>
        <dbReference type="EMBL" id="ANW99144.1"/>
    </source>
</evidence>
<dbReference type="InterPro" id="IPR020449">
    <property type="entry name" value="Tscrpt_reg_AraC-type_HTH"/>
</dbReference>
<dbReference type="Proteomes" id="UP000092971">
    <property type="component" value="Chromosome"/>
</dbReference>
<evidence type="ECO:0000256" key="3">
    <source>
        <dbReference type="ARBA" id="ARBA00023163"/>
    </source>
</evidence>
<sequence>MTAEFKVFDGISLILRNAEIHKFDSYSSYPSGFVEIVYCKDGRIEYALKNMVIYLKKGDLGIIQGSGRELFICYPTRHYQGVSVIIDLATVPDNLASYLDGVDVSINKITNKICRCKNYYVMQATKRLEAVFEELIDEVPENYKTGYYRVKILELLMLLSGIDSECSKHHEQCCSREQAELIRKVCDYIRENVHVRLTIEEIAKQFHISSSQLKKCFHCVCGTPVYSFIRSYKMQLAAKDLKDTNLSVTEIAASYGYENSSKFANAFKAVMGMSPSEYRKEMRRQSAFLELIG</sequence>
<keyword evidence="3" id="KW-0804">Transcription</keyword>
<keyword evidence="2" id="KW-0238">DNA-binding</keyword>
<name>A0A1B1YEE1_THEST</name>
<dbReference type="InterPro" id="IPR018060">
    <property type="entry name" value="HTH_AraC"/>
</dbReference>
<dbReference type="InterPro" id="IPR009057">
    <property type="entry name" value="Homeodomain-like_sf"/>
</dbReference>
<proteinExistence type="predicted"/>
<accession>A0A1B1YEE1</accession>
<reference evidence="5 6" key="1">
    <citation type="submission" date="2016-02" db="EMBL/GenBank/DDBJ databases">
        <title>Comparison of Clostridium stercorarium subspecies using comparative genomics and transcriptomics.</title>
        <authorList>
            <person name="Schellenberg J."/>
            <person name="Thallinger G."/>
            <person name="Levin D.B."/>
            <person name="Zhang X."/>
            <person name="Alvare G."/>
            <person name="Fristensky B."/>
            <person name="Sparling R."/>
        </authorList>
    </citation>
    <scope>NUCLEOTIDE SEQUENCE [LARGE SCALE GENOMIC DNA]</scope>
    <source>
        <strain evidence="5 6">DSM 2910</strain>
    </source>
</reference>
<dbReference type="GO" id="GO:0043565">
    <property type="term" value="F:sequence-specific DNA binding"/>
    <property type="evidence" value="ECO:0007669"/>
    <property type="project" value="InterPro"/>
</dbReference>
<dbReference type="Pfam" id="PF12833">
    <property type="entry name" value="HTH_18"/>
    <property type="match status" value="1"/>
</dbReference>
<evidence type="ECO:0000259" key="4">
    <source>
        <dbReference type="PROSITE" id="PS01124"/>
    </source>
</evidence>
<dbReference type="PROSITE" id="PS00041">
    <property type="entry name" value="HTH_ARAC_FAMILY_1"/>
    <property type="match status" value="1"/>
</dbReference>
<dbReference type="GO" id="GO:0003700">
    <property type="term" value="F:DNA-binding transcription factor activity"/>
    <property type="evidence" value="ECO:0007669"/>
    <property type="project" value="InterPro"/>
</dbReference>
<evidence type="ECO:0000256" key="1">
    <source>
        <dbReference type="ARBA" id="ARBA00023015"/>
    </source>
</evidence>
<dbReference type="AlphaFoldDB" id="A0A1B1YEE1"/>
<dbReference type="Gene3D" id="1.10.10.60">
    <property type="entry name" value="Homeodomain-like"/>
    <property type="match status" value="2"/>
</dbReference>
<dbReference type="PANTHER" id="PTHR47893:SF1">
    <property type="entry name" value="REGULATORY PROTEIN PCHR"/>
    <property type="match status" value="1"/>
</dbReference>
<dbReference type="SUPFAM" id="SSF46689">
    <property type="entry name" value="Homeodomain-like"/>
    <property type="match status" value="2"/>
</dbReference>
<dbReference type="SMART" id="SM00342">
    <property type="entry name" value="HTH_ARAC"/>
    <property type="match status" value="1"/>
</dbReference>
<dbReference type="OrthoDB" id="9772607at2"/>
<evidence type="ECO:0000256" key="2">
    <source>
        <dbReference type="ARBA" id="ARBA00023125"/>
    </source>
</evidence>
<dbReference type="InterPro" id="IPR018062">
    <property type="entry name" value="HTH_AraC-typ_CS"/>
</dbReference>
<dbReference type="PRINTS" id="PR00032">
    <property type="entry name" value="HTHARAC"/>
</dbReference>
<dbReference type="PANTHER" id="PTHR47893">
    <property type="entry name" value="REGULATORY PROTEIN PCHR"/>
    <property type="match status" value="1"/>
</dbReference>
<dbReference type="InterPro" id="IPR053142">
    <property type="entry name" value="PchR_regulatory_protein"/>
</dbReference>
<protein>
    <submittedName>
        <fullName evidence="5">AraC family transcriptional regulator</fullName>
    </submittedName>
</protein>
<organism evidence="5 6">
    <name type="scientific">Thermoclostridium stercorarium subsp. thermolacticum DSM 2910</name>
    <dbReference type="NCBI Taxonomy" id="1121336"/>
    <lineage>
        <taxon>Bacteria</taxon>
        <taxon>Bacillati</taxon>
        <taxon>Bacillota</taxon>
        <taxon>Clostridia</taxon>
        <taxon>Eubacteriales</taxon>
        <taxon>Oscillospiraceae</taxon>
        <taxon>Thermoclostridium</taxon>
    </lineage>
</organism>
<evidence type="ECO:0000313" key="6">
    <source>
        <dbReference type="Proteomes" id="UP000092971"/>
    </source>
</evidence>
<dbReference type="EMBL" id="CP014672">
    <property type="protein sequence ID" value="ANW99144.1"/>
    <property type="molecule type" value="Genomic_DNA"/>
</dbReference>
<keyword evidence="1" id="KW-0805">Transcription regulation</keyword>
<dbReference type="PROSITE" id="PS01124">
    <property type="entry name" value="HTH_ARAC_FAMILY_2"/>
    <property type="match status" value="1"/>
</dbReference>
<feature type="domain" description="HTH araC/xylS-type" evidence="4">
    <location>
        <begin position="183"/>
        <end position="281"/>
    </location>
</feature>